<dbReference type="PANTHER" id="PTHR24160:SF1">
    <property type="entry name" value="ANKYRIN REPEAT DOMAIN-CONTAINING PROTEIN 53"/>
    <property type="match status" value="1"/>
</dbReference>
<comment type="caution">
    <text evidence="3">The sequence shown here is derived from an EMBL/GenBank/DDBJ whole genome shotgun (WGS) entry which is preliminary data.</text>
</comment>
<dbReference type="Proteomes" id="UP001176940">
    <property type="component" value="Unassembled WGS sequence"/>
</dbReference>
<gene>
    <name evidence="3" type="ORF">RIMI_LOCUS4862231</name>
</gene>
<keyword evidence="1" id="KW-0040">ANK repeat</keyword>
<dbReference type="PROSITE" id="PS50297">
    <property type="entry name" value="ANK_REP_REGION"/>
    <property type="match status" value="1"/>
</dbReference>
<evidence type="ECO:0000256" key="2">
    <source>
        <dbReference type="SAM" id="Coils"/>
    </source>
</evidence>
<dbReference type="InterPro" id="IPR002110">
    <property type="entry name" value="Ankyrin_rpt"/>
</dbReference>
<protein>
    <submittedName>
        <fullName evidence="3">Uncharacterized protein</fullName>
    </submittedName>
</protein>
<reference evidence="3" key="1">
    <citation type="submission" date="2023-07" db="EMBL/GenBank/DDBJ databases">
        <authorList>
            <person name="Stuckert A."/>
        </authorList>
    </citation>
    <scope>NUCLEOTIDE SEQUENCE</scope>
</reference>
<proteinExistence type="predicted"/>
<dbReference type="InterPro" id="IPR036770">
    <property type="entry name" value="Ankyrin_rpt-contain_sf"/>
</dbReference>
<organism evidence="3 4">
    <name type="scientific">Ranitomeya imitator</name>
    <name type="common">mimic poison frog</name>
    <dbReference type="NCBI Taxonomy" id="111125"/>
    <lineage>
        <taxon>Eukaryota</taxon>
        <taxon>Metazoa</taxon>
        <taxon>Chordata</taxon>
        <taxon>Craniata</taxon>
        <taxon>Vertebrata</taxon>
        <taxon>Euteleostomi</taxon>
        <taxon>Amphibia</taxon>
        <taxon>Batrachia</taxon>
        <taxon>Anura</taxon>
        <taxon>Neobatrachia</taxon>
        <taxon>Hyloidea</taxon>
        <taxon>Dendrobatidae</taxon>
        <taxon>Dendrobatinae</taxon>
        <taxon>Ranitomeya</taxon>
    </lineage>
</organism>
<dbReference type="Gene3D" id="1.25.40.20">
    <property type="entry name" value="Ankyrin repeat-containing domain"/>
    <property type="match status" value="1"/>
</dbReference>
<name>A0ABN9L808_9NEOB</name>
<feature type="coiled-coil region" evidence="2">
    <location>
        <begin position="130"/>
        <end position="157"/>
    </location>
</feature>
<dbReference type="InterPro" id="IPR042335">
    <property type="entry name" value="ANKRD53"/>
</dbReference>
<sequence length="178" mass="20469">MKKIQKLTMQEGEPKENMDVERDQLMAASIGNMDWLQLCMTASDSQVQADRYAESERLHPLHRAASEGLEDCIAILVDAGANVHAERDSEGNKPIDLCHLRCRRFPPVFPHDGRPPPCRYLRSAMWKKDKKDFAREMKKLEKIKQNIEESEEDAILQMQIPCCDCPKTKNMTGRVEQD</sequence>
<evidence type="ECO:0000313" key="3">
    <source>
        <dbReference type="EMBL" id="CAJ0931725.1"/>
    </source>
</evidence>
<evidence type="ECO:0000256" key="1">
    <source>
        <dbReference type="PROSITE-ProRule" id="PRU00023"/>
    </source>
</evidence>
<dbReference type="EMBL" id="CAUEEQ010008033">
    <property type="protein sequence ID" value="CAJ0931725.1"/>
    <property type="molecule type" value="Genomic_DNA"/>
</dbReference>
<accession>A0ABN9L808</accession>
<dbReference type="PANTHER" id="PTHR24160">
    <property type="entry name" value="ANKYRIN REPEAT DOMAIN-CONTAINING PROTEIN 53"/>
    <property type="match status" value="1"/>
</dbReference>
<keyword evidence="2" id="KW-0175">Coiled coil</keyword>
<evidence type="ECO:0000313" key="4">
    <source>
        <dbReference type="Proteomes" id="UP001176940"/>
    </source>
</evidence>
<keyword evidence="4" id="KW-1185">Reference proteome</keyword>
<dbReference type="PROSITE" id="PS50088">
    <property type="entry name" value="ANK_REPEAT"/>
    <property type="match status" value="1"/>
</dbReference>
<dbReference type="SUPFAM" id="SSF48403">
    <property type="entry name" value="Ankyrin repeat"/>
    <property type="match status" value="1"/>
</dbReference>
<feature type="repeat" description="ANK" evidence="1">
    <location>
        <begin position="56"/>
        <end position="88"/>
    </location>
</feature>
<dbReference type="Pfam" id="PF00023">
    <property type="entry name" value="Ank"/>
    <property type="match status" value="1"/>
</dbReference>